<reference evidence="3" key="6">
    <citation type="submission" date="2004-04" db="EMBL/GenBank/DDBJ databases">
        <authorList>
            <person name="Arakawa T."/>
            <person name="Carninci P."/>
            <person name="Fukuda S."/>
            <person name="Hashizume W."/>
            <person name="Hayashida K."/>
            <person name="Hori F."/>
            <person name="Iida J."/>
            <person name="Imamura K."/>
            <person name="Imotani K."/>
            <person name="Itoh M."/>
            <person name="Kanagawa S."/>
            <person name="Kawai J."/>
            <person name="Kojima M."/>
            <person name="Konno H."/>
            <person name="Murata M."/>
            <person name="Nakamura M."/>
            <person name="Ninomiya N."/>
            <person name="Nishiyori H."/>
            <person name="Nomura K."/>
            <person name="Ohno M."/>
            <person name="Sakazume N."/>
            <person name="Sano H."/>
            <person name="Sasaki D."/>
            <person name="Shibata K."/>
            <person name="Shiraki T."/>
            <person name="Tagami M."/>
            <person name="Tagami Y."/>
            <person name="Waki K."/>
            <person name="Watahiki A."/>
            <person name="Muramatsu M."/>
            <person name="Hayashizaki Y."/>
        </authorList>
    </citation>
    <scope>NUCLEOTIDE SEQUENCE</scope>
    <source>
        <strain evidence="2">C57BL/6J</strain>
        <strain evidence="3">NOD</strain>
    </source>
</reference>
<reference evidence="3" key="2">
    <citation type="journal article" date="2000" name="Genome Res.">
        <title>Normalization and subtraction of cap-trapper-selected cDNAs to prepare full-length cDNA libraries for rapid discovery of new genes.</title>
        <authorList>
            <person name="Carninci P."/>
            <person name="Shibata Y."/>
            <person name="Hayatsu N."/>
            <person name="Sugahara Y."/>
            <person name="Shibata K."/>
            <person name="Itoh M."/>
            <person name="Konno H."/>
            <person name="Okazaki Y."/>
            <person name="Muramatsu M."/>
            <person name="Hayashizaki Y."/>
        </authorList>
    </citation>
    <scope>NUCLEOTIDE SEQUENCE</scope>
    <source>
        <strain evidence="2">C57BL/6J</strain>
        <strain evidence="3">NOD</strain>
    </source>
</reference>
<reference evidence="3" key="8">
    <citation type="journal article" date="2005" name="Science">
        <title>Antisense Transcription in the Mammalian Transcriptome.</title>
        <authorList>
            <consortium name="RIKEN Genome Exploration Research Group and Genome Science Group (Genome Network Project Core Group) and the FANTOM Consortium"/>
        </authorList>
    </citation>
    <scope>NUCLEOTIDE SEQUENCE</scope>
    <source>
        <strain evidence="2">C57BL/6J</strain>
        <strain evidence="3">NOD</strain>
    </source>
</reference>
<dbReference type="EMBL" id="AK155657">
    <property type="protein sequence ID" value="BAE33371.1"/>
    <property type="molecule type" value="mRNA"/>
</dbReference>
<reference evidence="3" key="7">
    <citation type="journal article" date="2005" name="Science">
        <title>The Transcriptional Landscape of the Mammalian Genome.</title>
        <authorList>
            <consortium name="The FANTOM Consortium"/>
            <consortium name="Riken Genome Exploration Research Group and Genome Science Group (Genome Network Project Core Group)"/>
        </authorList>
    </citation>
    <scope>NUCLEOTIDE SEQUENCE</scope>
    <source>
        <strain evidence="2">C57BL/6J</strain>
        <strain evidence="3">NOD</strain>
    </source>
</reference>
<keyword evidence="1" id="KW-0812">Transmembrane</keyword>
<accession>Q3TBP8</accession>
<reference evidence="3" key="5">
    <citation type="journal article" date="2002" name="Nature">
        <title>Analysis of the mouse transcriptome based on functional annotation of 60,770 full-length cDNAs.</title>
        <authorList>
            <consortium name="The FANTOM Consortium and the RIKEN Genome Exploration Research Group Phase I and II Team"/>
        </authorList>
    </citation>
    <scope>NUCLEOTIDE SEQUENCE</scope>
    <source>
        <strain evidence="2">C57BL/6J</strain>
        <strain evidence="3">NOD</strain>
    </source>
</reference>
<reference evidence="3" key="3">
    <citation type="journal article" date="2000" name="Genome Res.">
        <title>RIKEN integrated sequence analysis (RISA) system--384-format sequencing pipeline with 384 multicapillary sequencer.</title>
        <authorList>
            <person name="Shibata K."/>
            <person name="Itoh M."/>
            <person name="Aizawa K."/>
            <person name="Nagaoka S."/>
            <person name="Sasaki N."/>
            <person name="Carninci P."/>
            <person name="Konno H."/>
            <person name="Akiyama J."/>
            <person name="Nishi K."/>
            <person name="Kitsunai T."/>
            <person name="Tashiro H."/>
            <person name="Itoh M."/>
            <person name="Sumi N."/>
            <person name="Ishii Y."/>
            <person name="Nakamura S."/>
            <person name="Hazama M."/>
            <person name="Nishine T."/>
            <person name="Harada A."/>
            <person name="Yamamoto R."/>
            <person name="Matsumoto H."/>
            <person name="Sakaguchi S."/>
            <person name="Ikegami T."/>
            <person name="Kashiwagi K."/>
            <person name="Fujiwake S."/>
            <person name="Inoue K."/>
            <person name="Togawa Y."/>
            <person name="Izawa M."/>
            <person name="Ohara E."/>
            <person name="Watahiki M."/>
            <person name="Yoneda Y."/>
            <person name="Ishikawa T."/>
            <person name="Ozawa K."/>
            <person name="Tanaka T."/>
            <person name="Matsuura S."/>
            <person name="Kawai J."/>
            <person name="Okazaki Y."/>
            <person name="Muramatsu M."/>
            <person name="Inoue Y."/>
            <person name="Kira A."/>
            <person name="Hayashizaki Y."/>
        </authorList>
    </citation>
    <scope>NUCLEOTIDE SEQUENCE</scope>
    <source>
        <strain evidence="2">C57BL/6J</strain>
        <strain evidence="3">NOD</strain>
    </source>
</reference>
<sequence length="61" mass="7297">MGCKALLINHLLISANFHFLLFWFLQLLKCFTRLRIKFNLLFHVGHLYYYQTTFSAQSSNL</sequence>
<evidence type="ECO:0000313" key="3">
    <source>
        <dbReference type="EMBL" id="BAE42259.1"/>
    </source>
</evidence>
<name>Q3TBP8_MOUSE</name>
<keyword evidence="1" id="KW-0472">Membrane</keyword>
<feature type="transmembrane region" description="Helical" evidence="1">
    <location>
        <begin position="6"/>
        <end position="28"/>
    </location>
</feature>
<reference evidence="3" key="1">
    <citation type="journal article" date="1999" name="Methods Enzymol.">
        <title>High-efficiency full-length cDNA cloning.</title>
        <authorList>
            <person name="Carninci P."/>
            <person name="Hayashizaki Y."/>
        </authorList>
    </citation>
    <scope>NUCLEOTIDE SEQUENCE</scope>
    <source>
        <strain evidence="2">C57BL/6J</strain>
        <strain evidence="3">NOD</strain>
    </source>
</reference>
<evidence type="ECO:0000313" key="2">
    <source>
        <dbReference type="EMBL" id="BAE33371.1"/>
    </source>
</evidence>
<reference evidence="3" key="4">
    <citation type="journal article" date="2001" name="Nature">
        <title>Functional annotation of a full-length mouse cDNA collection.</title>
        <authorList>
            <consortium name="The RIKEN Genome Exploration Research Group Phase II Team and the FANTOM Consortium"/>
        </authorList>
    </citation>
    <scope>NUCLEOTIDE SEQUENCE</scope>
    <source>
        <strain evidence="2">C57BL/6J</strain>
        <strain evidence="3">NOD</strain>
    </source>
</reference>
<protein>
    <submittedName>
        <fullName evidence="3">Uncharacterized protein</fullName>
    </submittedName>
</protein>
<proteinExistence type="evidence at transcript level"/>
<dbReference type="EMBL" id="AK171117">
    <property type="protein sequence ID" value="BAE42259.1"/>
    <property type="molecule type" value="mRNA"/>
</dbReference>
<dbReference type="AlphaFoldDB" id="Q3TBP8"/>
<evidence type="ECO:0000256" key="1">
    <source>
        <dbReference type="SAM" id="Phobius"/>
    </source>
</evidence>
<organism evidence="3">
    <name type="scientific">Mus musculus</name>
    <name type="common">Mouse</name>
    <dbReference type="NCBI Taxonomy" id="10090"/>
    <lineage>
        <taxon>Eukaryota</taxon>
        <taxon>Metazoa</taxon>
        <taxon>Chordata</taxon>
        <taxon>Craniata</taxon>
        <taxon>Vertebrata</taxon>
        <taxon>Euteleostomi</taxon>
        <taxon>Mammalia</taxon>
        <taxon>Eutheria</taxon>
        <taxon>Euarchontoglires</taxon>
        <taxon>Glires</taxon>
        <taxon>Rodentia</taxon>
        <taxon>Myomorpha</taxon>
        <taxon>Muroidea</taxon>
        <taxon>Muridae</taxon>
        <taxon>Murinae</taxon>
        <taxon>Mus</taxon>
        <taxon>Mus</taxon>
    </lineage>
</organism>
<keyword evidence="1" id="KW-1133">Transmembrane helix</keyword>